<keyword evidence="3" id="KW-1185">Reference proteome</keyword>
<proteinExistence type="predicted"/>
<feature type="compositionally biased region" description="Basic and acidic residues" evidence="1">
    <location>
        <begin position="90"/>
        <end position="104"/>
    </location>
</feature>
<dbReference type="Proteomes" id="UP000729402">
    <property type="component" value="Unassembled WGS sequence"/>
</dbReference>
<sequence length="138" mass="16027">MVNYLPVMLSAANINWLALLQENSINSWGDLCDVFIANYQDGLCKPSELFCHLVMNKPTDYGDMITIAEQMHLNTQDPSKDKKKKKDHHHSPSRDDHDKPEYSTRSRSNKRTGKEVIVTDKLKIPDPMDRANRHCRRY</sequence>
<gene>
    <name evidence="2" type="ORF">GUJ93_ZPchr0009g2188</name>
</gene>
<comment type="caution">
    <text evidence="2">The sequence shown here is derived from an EMBL/GenBank/DDBJ whole genome shotgun (WGS) entry which is preliminary data.</text>
</comment>
<organism evidence="2 3">
    <name type="scientific">Zizania palustris</name>
    <name type="common">Northern wild rice</name>
    <dbReference type="NCBI Taxonomy" id="103762"/>
    <lineage>
        <taxon>Eukaryota</taxon>
        <taxon>Viridiplantae</taxon>
        <taxon>Streptophyta</taxon>
        <taxon>Embryophyta</taxon>
        <taxon>Tracheophyta</taxon>
        <taxon>Spermatophyta</taxon>
        <taxon>Magnoliopsida</taxon>
        <taxon>Liliopsida</taxon>
        <taxon>Poales</taxon>
        <taxon>Poaceae</taxon>
        <taxon>BOP clade</taxon>
        <taxon>Oryzoideae</taxon>
        <taxon>Oryzeae</taxon>
        <taxon>Zizaniinae</taxon>
        <taxon>Zizania</taxon>
    </lineage>
</organism>
<dbReference type="AlphaFoldDB" id="A0A8J5RYE5"/>
<feature type="region of interest" description="Disordered" evidence="1">
    <location>
        <begin position="68"/>
        <end position="138"/>
    </location>
</feature>
<reference evidence="2" key="1">
    <citation type="journal article" date="2021" name="bioRxiv">
        <title>Whole Genome Assembly and Annotation of Northern Wild Rice, Zizania palustris L., Supports a Whole Genome Duplication in the Zizania Genus.</title>
        <authorList>
            <person name="Haas M."/>
            <person name="Kono T."/>
            <person name="Macchietto M."/>
            <person name="Millas R."/>
            <person name="McGilp L."/>
            <person name="Shao M."/>
            <person name="Duquette J."/>
            <person name="Hirsch C.N."/>
            <person name="Kimball J."/>
        </authorList>
    </citation>
    <scope>NUCLEOTIDE SEQUENCE</scope>
    <source>
        <tissue evidence="2">Fresh leaf tissue</tissue>
    </source>
</reference>
<evidence type="ECO:0000313" key="2">
    <source>
        <dbReference type="EMBL" id="KAG8048579.1"/>
    </source>
</evidence>
<evidence type="ECO:0000313" key="3">
    <source>
        <dbReference type="Proteomes" id="UP000729402"/>
    </source>
</evidence>
<dbReference type="EMBL" id="JAAALK010000289">
    <property type="protein sequence ID" value="KAG8048579.1"/>
    <property type="molecule type" value="Genomic_DNA"/>
</dbReference>
<feature type="compositionally biased region" description="Basic and acidic residues" evidence="1">
    <location>
        <begin position="112"/>
        <end position="132"/>
    </location>
</feature>
<reference evidence="2" key="2">
    <citation type="submission" date="2021-02" db="EMBL/GenBank/DDBJ databases">
        <authorList>
            <person name="Kimball J.A."/>
            <person name="Haas M.W."/>
            <person name="Macchietto M."/>
            <person name="Kono T."/>
            <person name="Duquette J."/>
            <person name="Shao M."/>
        </authorList>
    </citation>
    <scope>NUCLEOTIDE SEQUENCE</scope>
    <source>
        <tissue evidence="2">Fresh leaf tissue</tissue>
    </source>
</reference>
<evidence type="ECO:0000256" key="1">
    <source>
        <dbReference type="SAM" id="MobiDB-lite"/>
    </source>
</evidence>
<accession>A0A8J5RYE5</accession>
<name>A0A8J5RYE5_ZIZPA</name>
<protein>
    <submittedName>
        <fullName evidence="2">Uncharacterized protein</fullName>
    </submittedName>
</protein>